<feature type="domain" description="RecF/RecN/SMC N-terminal" evidence="11">
    <location>
        <begin position="2"/>
        <end position="509"/>
    </location>
</feature>
<protein>
    <recommendedName>
        <fullName evidence="3 9">DNA repair protein RecN</fullName>
    </recommendedName>
    <alternativeName>
        <fullName evidence="8 9">Recombination protein N</fullName>
    </alternativeName>
</protein>
<keyword evidence="10" id="KW-0175">Coiled coil</keyword>
<dbReference type="GO" id="GO:0006281">
    <property type="term" value="P:DNA repair"/>
    <property type="evidence" value="ECO:0007669"/>
    <property type="project" value="UniProtKB-KW"/>
</dbReference>
<keyword evidence="7 9" id="KW-0234">DNA repair</keyword>
<dbReference type="InterPro" id="IPR004604">
    <property type="entry name" value="DNA_recomb/repair_RecN"/>
</dbReference>
<reference evidence="12 13" key="1">
    <citation type="journal article" date="2016" name="Nat. Commun.">
        <title>Thousands of microbial genomes shed light on interconnected biogeochemical processes in an aquifer system.</title>
        <authorList>
            <person name="Anantharaman K."/>
            <person name="Brown C.T."/>
            <person name="Hug L.A."/>
            <person name="Sharon I."/>
            <person name="Castelle C.J."/>
            <person name="Probst A.J."/>
            <person name="Thomas B.C."/>
            <person name="Singh A."/>
            <person name="Wilkins M.J."/>
            <person name="Karaoz U."/>
            <person name="Brodie E.L."/>
            <person name="Williams K.H."/>
            <person name="Hubbard S.S."/>
            <person name="Banfield J.F."/>
        </authorList>
    </citation>
    <scope>NUCLEOTIDE SEQUENCE [LARGE SCALE GENOMIC DNA]</scope>
</reference>
<dbReference type="GO" id="GO:0005524">
    <property type="term" value="F:ATP binding"/>
    <property type="evidence" value="ECO:0007669"/>
    <property type="project" value="UniProtKB-KW"/>
</dbReference>
<comment type="function">
    <text evidence="1 9">May be involved in recombinational repair of damaged DNA.</text>
</comment>
<dbReference type="STRING" id="1797197.A2Y75_02355"/>
<evidence type="ECO:0000256" key="6">
    <source>
        <dbReference type="ARBA" id="ARBA00022840"/>
    </source>
</evidence>
<dbReference type="PANTHER" id="PTHR11059">
    <property type="entry name" value="DNA REPAIR PROTEIN RECN"/>
    <property type="match status" value="1"/>
</dbReference>
<dbReference type="GO" id="GO:0043590">
    <property type="term" value="C:bacterial nucleoid"/>
    <property type="evidence" value="ECO:0007669"/>
    <property type="project" value="TreeGrafter"/>
</dbReference>
<gene>
    <name evidence="12" type="ORF">A2Y75_02355</name>
</gene>
<dbReference type="AlphaFoldDB" id="A0A1F2WTK0"/>
<sequence>MLRELRVRNLALIEEACLDFGPGLNALTGETGAGKTVLVEALDLLLGGRGDSGLIKPGAEKLELEAAFDVEDNHAVRRIAEEEGFEVDGEIILRRVIGADGKSRCYVNGRMSTVAALARLGERLVDIHGQHEHQRLLKPSSHLEYLDDFGGPEHLNLLAGYRSLWEGWKKAEEYLAKITMDEAERLREIDLLVFQVREIEAVRPLDGEMEELLKERKRMQNREELFNNAREAYALAAGSEGEGGIIESLGMAESAIEKAAALDEDLKEWSIGLRAAQDQLSEITHAMLSYVEALDFEPGRLEEAESRLKALGDLARKYGPETSEILAHLESSKLRLEELSNLDEAQDEAREEAARLEAELYEAAEGLSTSRKALADRLTRETNKELKDMNMAGMTFRIDIQRAPEPLQSGRDIVEFTVSPGKDISYRSLGRIASGGELSRIMLALKLALARADAVPTLVFDEVDSGIGGATADILAAKLSLIGNYHQVFSITHLPQIAALSKRHLSVRKDTRPKGISTSIEILEAESRVDELVRMLGGDKTTARKHAEAMLRNKA</sequence>
<evidence type="ECO:0000256" key="1">
    <source>
        <dbReference type="ARBA" id="ARBA00003618"/>
    </source>
</evidence>
<comment type="caution">
    <text evidence="12">The sequence shown here is derived from an EMBL/GenBank/DDBJ whole genome shotgun (WGS) entry which is preliminary data.</text>
</comment>
<dbReference type="NCBIfam" id="TIGR00634">
    <property type="entry name" value="recN"/>
    <property type="match status" value="1"/>
</dbReference>
<feature type="coiled-coil region" evidence="10">
    <location>
        <begin position="339"/>
        <end position="366"/>
    </location>
</feature>
<keyword evidence="6" id="KW-0067">ATP-binding</keyword>
<dbReference type="Gene3D" id="3.40.50.300">
    <property type="entry name" value="P-loop containing nucleotide triphosphate hydrolases"/>
    <property type="match status" value="2"/>
</dbReference>
<dbReference type="FunFam" id="3.40.50.300:FF:000319">
    <property type="entry name" value="DNA repair protein RecN"/>
    <property type="match status" value="1"/>
</dbReference>
<keyword evidence="5 9" id="KW-0227">DNA damage</keyword>
<dbReference type="EMBL" id="MELK01000006">
    <property type="protein sequence ID" value="OFW60147.1"/>
    <property type="molecule type" value="Genomic_DNA"/>
</dbReference>
<evidence type="ECO:0000256" key="10">
    <source>
        <dbReference type="SAM" id="Coils"/>
    </source>
</evidence>
<evidence type="ECO:0000313" key="12">
    <source>
        <dbReference type="EMBL" id="OFW60147.1"/>
    </source>
</evidence>
<name>A0A1F2WTK0_9ACTN</name>
<dbReference type="SUPFAM" id="SSF52540">
    <property type="entry name" value="P-loop containing nucleoside triphosphate hydrolases"/>
    <property type="match status" value="2"/>
</dbReference>
<dbReference type="InterPro" id="IPR003395">
    <property type="entry name" value="RecF/RecN/SMC_N"/>
</dbReference>
<evidence type="ECO:0000256" key="7">
    <source>
        <dbReference type="ARBA" id="ARBA00023204"/>
    </source>
</evidence>
<dbReference type="InterPro" id="IPR027417">
    <property type="entry name" value="P-loop_NTPase"/>
</dbReference>
<accession>A0A1F2WTK0</accession>
<evidence type="ECO:0000256" key="4">
    <source>
        <dbReference type="ARBA" id="ARBA00022741"/>
    </source>
</evidence>
<dbReference type="PANTHER" id="PTHR11059:SF0">
    <property type="entry name" value="DNA REPAIR PROTEIN RECN"/>
    <property type="match status" value="1"/>
</dbReference>
<evidence type="ECO:0000256" key="5">
    <source>
        <dbReference type="ARBA" id="ARBA00022763"/>
    </source>
</evidence>
<dbReference type="GO" id="GO:0006310">
    <property type="term" value="P:DNA recombination"/>
    <property type="evidence" value="ECO:0007669"/>
    <property type="project" value="InterPro"/>
</dbReference>
<evidence type="ECO:0000256" key="9">
    <source>
        <dbReference type="PIRNR" id="PIRNR003128"/>
    </source>
</evidence>
<dbReference type="PIRSF" id="PIRSF003128">
    <property type="entry name" value="RecN"/>
    <property type="match status" value="1"/>
</dbReference>
<dbReference type="GO" id="GO:0009432">
    <property type="term" value="P:SOS response"/>
    <property type="evidence" value="ECO:0007669"/>
    <property type="project" value="TreeGrafter"/>
</dbReference>
<evidence type="ECO:0000259" key="11">
    <source>
        <dbReference type="Pfam" id="PF02463"/>
    </source>
</evidence>
<dbReference type="Pfam" id="PF02463">
    <property type="entry name" value="SMC_N"/>
    <property type="match status" value="1"/>
</dbReference>
<dbReference type="CDD" id="cd03241">
    <property type="entry name" value="ABC_RecN"/>
    <property type="match status" value="1"/>
</dbReference>
<keyword evidence="4" id="KW-0547">Nucleotide-binding</keyword>
<evidence type="ECO:0000256" key="2">
    <source>
        <dbReference type="ARBA" id="ARBA00009441"/>
    </source>
</evidence>
<evidence type="ECO:0000256" key="3">
    <source>
        <dbReference type="ARBA" id="ARBA00021315"/>
    </source>
</evidence>
<proteinExistence type="inferred from homology"/>
<dbReference type="Proteomes" id="UP000177876">
    <property type="component" value="Unassembled WGS sequence"/>
</dbReference>
<comment type="similarity">
    <text evidence="2 9">Belongs to the RecN family.</text>
</comment>
<evidence type="ECO:0000313" key="13">
    <source>
        <dbReference type="Proteomes" id="UP000177876"/>
    </source>
</evidence>
<evidence type="ECO:0000256" key="8">
    <source>
        <dbReference type="ARBA" id="ARBA00033408"/>
    </source>
</evidence>
<organism evidence="12 13">
    <name type="scientific">Candidatus Solincola sediminis</name>
    <dbReference type="NCBI Taxonomy" id="1797199"/>
    <lineage>
        <taxon>Bacteria</taxon>
        <taxon>Bacillati</taxon>
        <taxon>Actinomycetota</taxon>
        <taxon>Candidatus Geothermincolia</taxon>
        <taxon>Candidatus Geothermincolales</taxon>
        <taxon>Candidatus Geothermincolaceae</taxon>
        <taxon>Candidatus Solincola</taxon>
    </lineage>
</organism>